<dbReference type="Proteomes" id="UP000747542">
    <property type="component" value="Unassembled WGS sequence"/>
</dbReference>
<dbReference type="AlphaFoldDB" id="A0A8J5MWH6"/>
<name>A0A8J5MWH6_HOMAM</name>
<feature type="transmembrane region" description="Helical" evidence="1">
    <location>
        <begin position="207"/>
        <end position="227"/>
    </location>
</feature>
<feature type="transmembrane region" description="Helical" evidence="1">
    <location>
        <begin position="239"/>
        <end position="260"/>
    </location>
</feature>
<comment type="caution">
    <text evidence="2">The sequence shown here is derived from an EMBL/GenBank/DDBJ whole genome shotgun (WGS) entry which is preliminary data.</text>
</comment>
<proteinExistence type="predicted"/>
<protein>
    <recommendedName>
        <fullName evidence="4">Transmembrane protein</fullName>
    </recommendedName>
</protein>
<organism evidence="2 3">
    <name type="scientific">Homarus americanus</name>
    <name type="common">American lobster</name>
    <dbReference type="NCBI Taxonomy" id="6706"/>
    <lineage>
        <taxon>Eukaryota</taxon>
        <taxon>Metazoa</taxon>
        <taxon>Ecdysozoa</taxon>
        <taxon>Arthropoda</taxon>
        <taxon>Crustacea</taxon>
        <taxon>Multicrustacea</taxon>
        <taxon>Malacostraca</taxon>
        <taxon>Eumalacostraca</taxon>
        <taxon>Eucarida</taxon>
        <taxon>Decapoda</taxon>
        <taxon>Pleocyemata</taxon>
        <taxon>Astacidea</taxon>
        <taxon>Nephropoidea</taxon>
        <taxon>Nephropidae</taxon>
        <taxon>Homarus</taxon>
    </lineage>
</organism>
<keyword evidence="1" id="KW-0472">Membrane</keyword>
<evidence type="ECO:0008006" key="4">
    <source>
        <dbReference type="Google" id="ProtNLM"/>
    </source>
</evidence>
<keyword evidence="3" id="KW-1185">Reference proteome</keyword>
<keyword evidence="1" id="KW-1133">Transmembrane helix</keyword>
<gene>
    <name evidence="2" type="ORF">Hamer_G005406</name>
</gene>
<dbReference type="EMBL" id="JAHLQT010021845">
    <property type="protein sequence ID" value="KAG7167075.1"/>
    <property type="molecule type" value="Genomic_DNA"/>
</dbReference>
<sequence>MLYNLRQARMQQITRRRKKESYLMKKSYLMNKKPIYQSLSINNLREKTGNIIPLEEEVREEKNVWLFVSCKIFTALNLALLLPLTTVVCMELNDIILWLFSRYHFQYFFCINSCSPLFVKEDWQLMDTISELSSNYDSCKKPVSLKKTHKSCRVSPMTEDKTLPPGWCWLDFLIRVASGLFLTLALPVIVVGIIYFGQCSAHPMVPIWLITQGALTVVAVLSGFLWWRRLQTDKKLLSLPLIPASLLVVFMLVWTVVGMITLGADSLEGGICLCCQQFWDV</sequence>
<evidence type="ECO:0000313" key="3">
    <source>
        <dbReference type="Proteomes" id="UP000747542"/>
    </source>
</evidence>
<keyword evidence="1" id="KW-0812">Transmembrane</keyword>
<feature type="transmembrane region" description="Helical" evidence="1">
    <location>
        <begin position="172"/>
        <end position="195"/>
    </location>
</feature>
<reference evidence="2" key="1">
    <citation type="journal article" date="2021" name="Sci. Adv.">
        <title>The American lobster genome reveals insights on longevity, neural, and immune adaptations.</title>
        <authorList>
            <person name="Polinski J.M."/>
            <person name="Zimin A.V."/>
            <person name="Clark K.F."/>
            <person name="Kohn A.B."/>
            <person name="Sadowski N."/>
            <person name="Timp W."/>
            <person name="Ptitsyn A."/>
            <person name="Khanna P."/>
            <person name="Romanova D.Y."/>
            <person name="Williams P."/>
            <person name="Greenwood S.J."/>
            <person name="Moroz L.L."/>
            <person name="Walt D.R."/>
            <person name="Bodnar A.G."/>
        </authorList>
    </citation>
    <scope>NUCLEOTIDE SEQUENCE</scope>
    <source>
        <strain evidence="2">GMGI-L3</strain>
    </source>
</reference>
<evidence type="ECO:0000313" key="2">
    <source>
        <dbReference type="EMBL" id="KAG7167075.1"/>
    </source>
</evidence>
<evidence type="ECO:0000256" key="1">
    <source>
        <dbReference type="SAM" id="Phobius"/>
    </source>
</evidence>
<accession>A0A8J5MWH6</accession>